<dbReference type="Proteomes" id="UP001549257">
    <property type="component" value="Unassembled WGS sequence"/>
</dbReference>
<keyword evidence="3" id="KW-0804">Transcription</keyword>
<evidence type="ECO:0000256" key="2">
    <source>
        <dbReference type="ARBA" id="ARBA00023125"/>
    </source>
</evidence>
<evidence type="ECO:0000313" key="6">
    <source>
        <dbReference type="EMBL" id="MET4582911.1"/>
    </source>
</evidence>
<dbReference type="PANTHER" id="PTHR30514">
    <property type="entry name" value="GLUCOKINASE"/>
    <property type="match status" value="1"/>
</dbReference>
<dbReference type="InterPro" id="IPR036388">
    <property type="entry name" value="WH-like_DNA-bd_sf"/>
</dbReference>
<dbReference type="Pfam" id="PF01380">
    <property type="entry name" value="SIS"/>
    <property type="match status" value="1"/>
</dbReference>
<protein>
    <submittedName>
        <fullName evidence="6">RpiR family carbohydrate utilization transcriptional regulator</fullName>
    </submittedName>
</protein>
<accession>A0ABV2QPE3</accession>
<dbReference type="SUPFAM" id="SSF46689">
    <property type="entry name" value="Homeodomain-like"/>
    <property type="match status" value="1"/>
</dbReference>
<feature type="domain" description="HTH rpiR-type" evidence="4">
    <location>
        <begin position="22"/>
        <end position="98"/>
    </location>
</feature>
<evidence type="ECO:0000313" key="7">
    <source>
        <dbReference type="Proteomes" id="UP001549257"/>
    </source>
</evidence>
<reference evidence="6 7" key="1">
    <citation type="submission" date="2024-06" db="EMBL/GenBank/DDBJ databases">
        <title>Sorghum-associated microbial communities from plants grown in Nebraska, USA.</title>
        <authorList>
            <person name="Schachtman D."/>
        </authorList>
    </citation>
    <scope>NUCLEOTIDE SEQUENCE [LARGE SCALE GENOMIC DNA]</scope>
    <source>
        <strain evidence="6 7">2857</strain>
    </source>
</reference>
<dbReference type="Pfam" id="PF01418">
    <property type="entry name" value="HTH_6"/>
    <property type="match status" value="1"/>
</dbReference>
<dbReference type="SUPFAM" id="SSF53697">
    <property type="entry name" value="SIS domain"/>
    <property type="match status" value="1"/>
</dbReference>
<dbReference type="CDD" id="cd05013">
    <property type="entry name" value="SIS_RpiR"/>
    <property type="match status" value="1"/>
</dbReference>
<evidence type="ECO:0000259" key="4">
    <source>
        <dbReference type="PROSITE" id="PS51071"/>
    </source>
</evidence>
<proteinExistence type="predicted"/>
<dbReference type="InterPro" id="IPR046348">
    <property type="entry name" value="SIS_dom_sf"/>
</dbReference>
<dbReference type="InterPro" id="IPR001347">
    <property type="entry name" value="SIS_dom"/>
</dbReference>
<dbReference type="InterPro" id="IPR035472">
    <property type="entry name" value="RpiR-like_SIS"/>
</dbReference>
<comment type="caution">
    <text evidence="6">The sequence shown here is derived from an EMBL/GenBank/DDBJ whole genome shotgun (WGS) entry which is preliminary data.</text>
</comment>
<dbReference type="PROSITE" id="PS51071">
    <property type="entry name" value="HTH_RPIR"/>
    <property type="match status" value="1"/>
</dbReference>
<dbReference type="RefSeq" id="WP_354025065.1">
    <property type="nucleotide sequence ID" value="NZ_JBEPSJ010000002.1"/>
</dbReference>
<dbReference type="PROSITE" id="PS51464">
    <property type="entry name" value="SIS"/>
    <property type="match status" value="1"/>
</dbReference>
<sequence length="307" mass="32333">MSDAMAEESQEVTTTALDGSEEPLLQRLATISATLRKSERKVADMVAENPEFFMHSTMAAVAEAAGVSEPTVMRFCTGLGFDGFQSFKIALAQALALGIPVTHSAIDDDDSVAELVTKIFDHTLTSLDRARRNLDTAAIESAVEQLVAAQQILFIGFGASGIIATDAAQKFSLFGVPCMAPTDAHQQFMAAAMSAPGTVLVAISHTGRTQSVVEVAARARANGATVVAITGASSGPLVDESDVTLVVKTFEDTDIYTPTVSRLAGLVIIDILATSVASQRGSEHLARIRAMKDGLASFRTRDRLSPS</sequence>
<feature type="domain" description="SIS" evidence="5">
    <location>
        <begin position="142"/>
        <end position="282"/>
    </location>
</feature>
<dbReference type="Gene3D" id="1.10.10.10">
    <property type="entry name" value="Winged helix-like DNA-binding domain superfamily/Winged helix DNA-binding domain"/>
    <property type="match status" value="1"/>
</dbReference>
<dbReference type="InterPro" id="IPR009057">
    <property type="entry name" value="Homeodomain-like_sf"/>
</dbReference>
<gene>
    <name evidence="6" type="ORF">ABIE21_002421</name>
</gene>
<evidence type="ECO:0000256" key="1">
    <source>
        <dbReference type="ARBA" id="ARBA00023015"/>
    </source>
</evidence>
<dbReference type="InterPro" id="IPR047640">
    <property type="entry name" value="RpiR-like"/>
</dbReference>
<dbReference type="PANTHER" id="PTHR30514:SF1">
    <property type="entry name" value="HTH-TYPE TRANSCRIPTIONAL REGULATOR HEXR-RELATED"/>
    <property type="match status" value="1"/>
</dbReference>
<dbReference type="Gene3D" id="3.40.50.10490">
    <property type="entry name" value="Glucose-6-phosphate isomerase like protein, domain 1"/>
    <property type="match status" value="1"/>
</dbReference>
<keyword evidence="2" id="KW-0238">DNA-binding</keyword>
<keyword evidence="7" id="KW-1185">Reference proteome</keyword>
<keyword evidence="1" id="KW-0805">Transcription regulation</keyword>
<organism evidence="6 7">
    <name type="scientific">Conyzicola nivalis</name>
    <dbReference type="NCBI Taxonomy" id="1477021"/>
    <lineage>
        <taxon>Bacteria</taxon>
        <taxon>Bacillati</taxon>
        <taxon>Actinomycetota</taxon>
        <taxon>Actinomycetes</taxon>
        <taxon>Micrococcales</taxon>
        <taxon>Microbacteriaceae</taxon>
        <taxon>Conyzicola</taxon>
    </lineage>
</organism>
<name>A0ABV2QPE3_9MICO</name>
<dbReference type="EMBL" id="JBEPSJ010000002">
    <property type="protein sequence ID" value="MET4582911.1"/>
    <property type="molecule type" value="Genomic_DNA"/>
</dbReference>
<evidence type="ECO:0000259" key="5">
    <source>
        <dbReference type="PROSITE" id="PS51464"/>
    </source>
</evidence>
<evidence type="ECO:0000256" key="3">
    <source>
        <dbReference type="ARBA" id="ARBA00023163"/>
    </source>
</evidence>
<dbReference type="InterPro" id="IPR000281">
    <property type="entry name" value="HTH_RpiR"/>
</dbReference>